<evidence type="ECO:0000313" key="1">
    <source>
        <dbReference type="EMBL" id="GGU00178.1"/>
    </source>
</evidence>
<name>A0A918M207_9ACTN</name>
<sequence length="45" mass="5089">MAEFPKVTLRTELTGLADHRARARPHLASCSRRTRFWGHAVGRDG</sequence>
<reference evidence="1" key="2">
    <citation type="submission" date="2020-09" db="EMBL/GenBank/DDBJ databases">
        <authorList>
            <person name="Sun Q."/>
            <person name="Ohkuma M."/>
        </authorList>
    </citation>
    <scope>NUCLEOTIDE SEQUENCE</scope>
    <source>
        <strain evidence="1">JCM 4125</strain>
    </source>
</reference>
<dbReference type="AlphaFoldDB" id="A0A918M207"/>
<keyword evidence="2" id="KW-1185">Reference proteome</keyword>
<organism evidence="1 2">
    <name type="scientific">Streptomyces phaeofaciens</name>
    <dbReference type="NCBI Taxonomy" id="68254"/>
    <lineage>
        <taxon>Bacteria</taxon>
        <taxon>Bacillati</taxon>
        <taxon>Actinomycetota</taxon>
        <taxon>Actinomycetes</taxon>
        <taxon>Kitasatosporales</taxon>
        <taxon>Streptomycetaceae</taxon>
        <taxon>Streptomyces</taxon>
    </lineage>
</organism>
<dbReference type="RefSeq" id="WP_189718490.1">
    <property type="nucleotide sequence ID" value="NZ_BMSA01000065.1"/>
</dbReference>
<proteinExistence type="predicted"/>
<accession>A0A918M207</accession>
<comment type="caution">
    <text evidence="1">The sequence shown here is derived from an EMBL/GenBank/DDBJ whole genome shotgun (WGS) entry which is preliminary data.</text>
</comment>
<gene>
    <name evidence="1" type="ORF">GCM10010226_91410</name>
</gene>
<dbReference type="Proteomes" id="UP000646776">
    <property type="component" value="Unassembled WGS sequence"/>
</dbReference>
<reference evidence="1" key="1">
    <citation type="journal article" date="2014" name="Int. J. Syst. Evol. Microbiol.">
        <title>Complete genome sequence of Corynebacterium casei LMG S-19264T (=DSM 44701T), isolated from a smear-ripened cheese.</title>
        <authorList>
            <consortium name="US DOE Joint Genome Institute (JGI-PGF)"/>
            <person name="Walter F."/>
            <person name="Albersmeier A."/>
            <person name="Kalinowski J."/>
            <person name="Ruckert C."/>
        </authorList>
    </citation>
    <scope>NUCLEOTIDE SEQUENCE</scope>
    <source>
        <strain evidence="1">JCM 4125</strain>
    </source>
</reference>
<dbReference type="EMBL" id="BMSA01000065">
    <property type="protein sequence ID" value="GGU00178.1"/>
    <property type="molecule type" value="Genomic_DNA"/>
</dbReference>
<evidence type="ECO:0000313" key="2">
    <source>
        <dbReference type="Proteomes" id="UP000646776"/>
    </source>
</evidence>
<protein>
    <submittedName>
        <fullName evidence="1">Uncharacterized protein</fullName>
    </submittedName>
</protein>